<evidence type="ECO:0000259" key="1">
    <source>
        <dbReference type="Pfam" id="PF09659"/>
    </source>
</evidence>
<dbReference type="Pfam" id="PF09659">
    <property type="entry name" value="Cas_Csm6_HEPN"/>
    <property type="match status" value="1"/>
</dbReference>
<sequence>MNTSEKNTLALLIQLYEYDVAYQFASKVAQTPKELLDELYVLKERLELNIEPALKSGQVMNQGAAEEQIANYLLDLEAKLKKGQIIDFVRAVSPIIYRLFMRLLSSKVPDIKTYILDNKDDRYDVWKREVLAQSSHPVLRDFKTGPGVTSSSLARLILLLDFSEPIKDAVANLRELERSVRNPLAHLIRPFDEEELRRTTNFSSQTFLKKLVELARLTGIEYSRPFYFDQLNQQLLSSYQLSESTLPILNKPPRSE</sequence>
<dbReference type="EMBL" id="JBEPLO010000003">
    <property type="protein sequence ID" value="MET3557225.1"/>
    <property type="molecule type" value="Genomic_DNA"/>
</dbReference>
<comment type="caution">
    <text evidence="2">The sequence shown here is derived from an EMBL/GenBank/DDBJ whole genome shotgun (WGS) entry which is preliminary data.</text>
</comment>
<dbReference type="Proteomes" id="UP001549122">
    <property type="component" value="Unassembled WGS sequence"/>
</dbReference>
<name>A0ABV2FFM0_9STRE</name>
<gene>
    <name evidence="2" type="ORF">ABID29_000334</name>
</gene>
<organism evidence="2 3">
    <name type="scientific">Streptococcus rupicaprae</name>
    <dbReference type="NCBI Taxonomy" id="759619"/>
    <lineage>
        <taxon>Bacteria</taxon>
        <taxon>Bacillati</taxon>
        <taxon>Bacillota</taxon>
        <taxon>Bacilli</taxon>
        <taxon>Lactobacillales</taxon>
        <taxon>Streptococcaceae</taxon>
        <taxon>Streptococcus</taxon>
    </lineage>
</organism>
<reference evidence="2 3" key="1">
    <citation type="submission" date="2024-06" db="EMBL/GenBank/DDBJ databases">
        <title>Genomic Encyclopedia of Type Strains, Phase IV (KMG-IV): sequencing the most valuable type-strain genomes for metagenomic binning, comparative biology and taxonomic classification.</title>
        <authorList>
            <person name="Goeker M."/>
        </authorList>
    </citation>
    <scope>NUCLEOTIDE SEQUENCE [LARGE SCALE GENOMIC DNA]</scope>
    <source>
        <strain evidence="2 3">DSM 28303</strain>
    </source>
</reference>
<dbReference type="InterPro" id="IPR053941">
    <property type="entry name" value="Csm6_HEPN"/>
</dbReference>
<evidence type="ECO:0000313" key="2">
    <source>
        <dbReference type="EMBL" id="MET3557225.1"/>
    </source>
</evidence>
<accession>A0ABV2FFM0</accession>
<dbReference type="RefSeq" id="WP_354363952.1">
    <property type="nucleotide sequence ID" value="NZ_JBEPLO010000003.1"/>
</dbReference>
<feature type="domain" description="Csm6 HEPN" evidence="1">
    <location>
        <begin position="67"/>
        <end position="233"/>
    </location>
</feature>
<evidence type="ECO:0000313" key="3">
    <source>
        <dbReference type="Proteomes" id="UP001549122"/>
    </source>
</evidence>
<proteinExistence type="predicted"/>
<keyword evidence="3" id="KW-1185">Reference proteome</keyword>
<protein>
    <recommendedName>
        <fullName evidence="1">Csm6 HEPN domain-containing protein</fullName>
    </recommendedName>
</protein>